<evidence type="ECO:0000313" key="10">
    <source>
        <dbReference type="EMBL" id="MBN2908802.1"/>
    </source>
</evidence>
<organism evidence="10 11">
    <name type="scientific">Polycladomyces zharkentensis</name>
    <dbReference type="NCBI Taxonomy" id="2807616"/>
    <lineage>
        <taxon>Bacteria</taxon>
        <taxon>Bacillati</taxon>
        <taxon>Bacillota</taxon>
        <taxon>Bacilli</taxon>
        <taxon>Bacillales</taxon>
        <taxon>Thermoactinomycetaceae</taxon>
        <taxon>Polycladomyces</taxon>
    </lineage>
</organism>
<dbReference type="GO" id="GO:0005524">
    <property type="term" value="F:ATP binding"/>
    <property type="evidence" value="ECO:0007669"/>
    <property type="project" value="UniProtKB-KW"/>
</dbReference>
<comment type="caution">
    <text evidence="10">The sequence shown here is derived from an EMBL/GenBank/DDBJ whole genome shotgun (WGS) entry which is preliminary data.</text>
</comment>
<keyword evidence="2 7" id="KW-0812">Transmembrane</keyword>
<evidence type="ECO:0000313" key="11">
    <source>
        <dbReference type="Proteomes" id="UP001177120"/>
    </source>
</evidence>
<evidence type="ECO:0000259" key="9">
    <source>
        <dbReference type="PROSITE" id="PS50929"/>
    </source>
</evidence>
<accession>A0ABS2WGZ7</accession>
<gene>
    <name evidence="10" type="ORF">JQC72_04600</name>
</gene>
<sequence length="582" mass="67535">MILATQIVVNNVVLSWNEGFSQVIYALSVLGGVMIFNETCSILRVYVEKIFETALSYHVDILVMKKAAVLHLRDFENHEVQDQIKRVQNESKFRIYDVFKQVMAVFSGFITLLSSVSILFFWHWWAAVMILVVPVLFFPLFLRLGQKEFLYLWQRAPKMREAWYISYIMTRDFSFKEIKLYQLGAYLIRKYQEIHNRFISQDKEVAAQRRTLSFLYQIINYAVVLTIIYFILKAAYFKQILIGNMVSYLQAISLTLSTVQSLTQGLLLLCQHNLFLEQLFSYLDMKTESKQQMDLPRRKLQHPISHIEFRQIRFRYPQTDHYALDGISFQLKTGETLAIVGPNGSGKSTLIKILTQMYTDFEGEYRINGISVKEYDPDEINRRIGSVFQDFVKYEMPLRQNIGFGDLQKMNDDISLLTAAEKAGLHPLLQSLPDKMETQLGKLFQGGYQLSGGQWQRVAISRAYVRDADIYILDEPSSFLDPQAEHEVFRKFKDLVRNRIGIFISHRLSSARYADKIIVLDRGRIVEMGSHDELMKQNQLYAEMFTKQASSYVNHNFTSVPDRRVQIGRGTDGLLGNQPGSC</sequence>
<dbReference type="EMBL" id="JAFHAP010000005">
    <property type="protein sequence ID" value="MBN2908802.1"/>
    <property type="molecule type" value="Genomic_DNA"/>
</dbReference>
<keyword evidence="4 10" id="KW-0067">ATP-binding</keyword>
<dbReference type="InterPro" id="IPR003439">
    <property type="entry name" value="ABC_transporter-like_ATP-bd"/>
</dbReference>
<evidence type="ECO:0000256" key="5">
    <source>
        <dbReference type="ARBA" id="ARBA00022989"/>
    </source>
</evidence>
<evidence type="ECO:0000256" key="1">
    <source>
        <dbReference type="ARBA" id="ARBA00004651"/>
    </source>
</evidence>
<evidence type="ECO:0000256" key="6">
    <source>
        <dbReference type="ARBA" id="ARBA00023136"/>
    </source>
</evidence>
<protein>
    <submittedName>
        <fullName evidence="10">ABC transporter ATP-binding protein</fullName>
    </submittedName>
</protein>
<dbReference type="PANTHER" id="PTHR24221:SF646">
    <property type="entry name" value="HAEMOLYSIN SECRETION ATP-BINDING PROTEIN"/>
    <property type="match status" value="1"/>
</dbReference>
<dbReference type="SMART" id="SM00382">
    <property type="entry name" value="AAA"/>
    <property type="match status" value="1"/>
</dbReference>
<feature type="domain" description="ABC transporter" evidence="8">
    <location>
        <begin position="307"/>
        <end position="547"/>
    </location>
</feature>
<keyword evidence="5 7" id="KW-1133">Transmembrane helix</keyword>
<dbReference type="Proteomes" id="UP001177120">
    <property type="component" value="Unassembled WGS sequence"/>
</dbReference>
<evidence type="ECO:0000256" key="4">
    <source>
        <dbReference type="ARBA" id="ARBA00022840"/>
    </source>
</evidence>
<dbReference type="InterPro" id="IPR011527">
    <property type="entry name" value="ABC1_TM_dom"/>
</dbReference>
<name>A0ABS2WGZ7_9BACL</name>
<dbReference type="PROSITE" id="PS50929">
    <property type="entry name" value="ABC_TM1F"/>
    <property type="match status" value="1"/>
</dbReference>
<dbReference type="PROSITE" id="PS50893">
    <property type="entry name" value="ABC_TRANSPORTER_2"/>
    <property type="match status" value="1"/>
</dbReference>
<evidence type="ECO:0000259" key="8">
    <source>
        <dbReference type="PROSITE" id="PS50893"/>
    </source>
</evidence>
<dbReference type="Pfam" id="PF00005">
    <property type="entry name" value="ABC_tran"/>
    <property type="match status" value="1"/>
</dbReference>
<keyword evidence="6 7" id="KW-0472">Membrane</keyword>
<reference evidence="10" key="1">
    <citation type="journal article" date="2024" name="Int. J. Syst. Evol. Microbiol.">
        <title>Polycladomyces zharkentensis sp. nov., a novel thermophilic cellulose- and starch-degrading member of the Bacillota from a geothermal aquifer in Kazakhstan.</title>
        <authorList>
            <person name="Mashzhan A."/>
            <person name="Kistaubayeva A."/>
            <person name="Javier-Lopez R."/>
            <person name="Bissenova U."/>
            <person name="Bissenbay A."/>
            <person name="Birkeland N.K."/>
        </authorList>
    </citation>
    <scope>NUCLEOTIDE SEQUENCE</scope>
    <source>
        <strain evidence="10">ZKZ2T</strain>
    </source>
</reference>
<keyword evidence="3" id="KW-0547">Nucleotide-binding</keyword>
<dbReference type="PROSITE" id="PS00211">
    <property type="entry name" value="ABC_TRANSPORTER_1"/>
    <property type="match status" value="1"/>
</dbReference>
<feature type="transmembrane region" description="Helical" evidence="7">
    <location>
        <begin position="218"/>
        <end position="236"/>
    </location>
</feature>
<dbReference type="SUPFAM" id="SSF52540">
    <property type="entry name" value="P-loop containing nucleoside triphosphate hydrolases"/>
    <property type="match status" value="1"/>
</dbReference>
<feature type="transmembrane region" description="Helical" evidence="7">
    <location>
        <begin position="128"/>
        <end position="145"/>
    </location>
</feature>
<evidence type="ECO:0000256" key="2">
    <source>
        <dbReference type="ARBA" id="ARBA00022692"/>
    </source>
</evidence>
<feature type="domain" description="ABC transmembrane type-1" evidence="9">
    <location>
        <begin position="1"/>
        <end position="264"/>
    </location>
</feature>
<dbReference type="InterPro" id="IPR036640">
    <property type="entry name" value="ABC1_TM_sf"/>
</dbReference>
<evidence type="ECO:0000256" key="3">
    <source>
        <dbReference type="ARBA" id="ARBA00022741"/>
    </source>
</evidence>
<dbReference type="InterPro" id="IPR039421">
    <property type="entry name" value="Type_1_exporter"/>
</dbReference>
<comment type="subcellular location">
    <subcellularLocation>
        <location evidence="1">Cell membrane</location>
        <topology evidence="1">Multi-pass membrane protein</topology>
    </subcellularLocation>
</comment>
<dbReference type="InterPro" id="IPR017871">
    <property type="entry name" value="ABC_transporter-like_CS"/>
</dbReference>
<proteinExistence type="predicted"/>
<dbReference type="Gene3D" id="3.40.50.300">
    <property type="entry name" value="P-loop containing nucleotide triphosphate hydrolases"/>
    <property type="match status" value="1"/>
</dbReference>
<feature type="transmembrane region" description="Helical" evidence="7">
    <location>
        <begin position="102"/>
        <end position="122"/>
    </location>
</feature>
<dbReference type="InterPro" id="IPR027417">
    <property type="entry name" value="P-loop_NTPase"/>
</dbReference>
<dbReference type="SUPFAM" id="SSF90123">
    <property type="entry name" value="ABC transporter transmembrane region"/>
    <property type="match status" value="1"/>
</dbReference>
<keyword evidence="11" id="KW-1185">Reference proteome</keyword>
<evidence type="ECO:0000256" key="7">
    <source>
        <dbReference type="SAM" id="Phobius"/>
    </source>
</evidence>
<dbReference type="PANTHER" id="PTHR24221">
    <property type="entry name" value="ATP-BINDING CASSETTE SUB-FAMILY B"/>
    <property type="match status" value="1"/>
</dbReference>
<dbReference type="RefSeq" id="WP_205493301.1">
    <property type="nucleotide sequence ID" value="NZ_JAFHAP010000005.1"/>
</dbReference>
<dbReference type="Gene3D" id="1.20.1560.10">
    <property type="entry name" value="ABC transporter type 1, transmembrane domain"/>
    <property type="match status" value="1"/>
</dbReference>
<dbReference type="InterPro" id="IPR003593">
    <property type="entry name" value="AAA+_ATPase"/>
</dbReference>